<reference evidence="1" key="2">
    <citation type="journal article" date="2022" name="Res Sq">
        <title>Comparative Genomics Reveals Insights into the Divergent Evolution of Astigmatic Mites and Household Pest Adaptations.</title>
        <authorList>
            <person name="Xiong Q."/>
            <person name="Wan A.T.-Y."/>
            <person name="Liu X.-Y."/>
            <person name="Fung C.S.-H."/>
            <person name="Xiao X."/>
            <person name="Malainual N."/>
            <person name="Hou J."/>
            <person name="Wang L."/>
            <person name="Wang M."/>
            <person name="Yang K."/>
            <person name="Cui Y."/>
            <person name="Leung E."/>
            <person name="Nong W."/>
            <person name="Shin S.-K."/>
            <person name="Au S."/>
            <person name="Jeong K.Y."/>
            <person name="Chew F.T."/>
            <person name="Hui J."/>
            <person name="Leung T.F."/>
            <person name="Tungtrongchitr A."/>
            <person name="Zhong N."/>
            <person name="Liu Z."/>
            <person name="Tsui S."/>
        </authorList>
    </citation>
    <scope>NUCLEOTIDE SEQUENCE</scope>
    <source>
        <strain evidence="1">Derf</strain>
        <tissue evidence="1">Whole organism</tissue>
    </source>
</reference>
<sequence>MKPASAPAPTYFDDLIPGLSEPLETGSQEMKQKKPYITIESIETTNKKPKSILSIHWLQSPTNFK</sequence>
<protein>
    <submittedName>
        <fullName evidence="1">Uncharacterized protein</fullName>
    </submittedName>
</protein>
<keyword evidence="2" id="KW-1185">Reference proteome</keyword>
<organism evidence="1 2">
    <name type="scientific">Dermatophagoides farinae</name>
    <name type="common">American house dust mite</name>
    <dbReference type="NCBI Taxonomy" id="6954"/>
    <lineage>
        <taxon>Eukaryota</taxon>
        <taxon>Metazoa</taxon>
        <taxon>Ecdysozoa</taxon>
        <taxon>Arthropoda</taxon>
        <taxon>Chelicerata</taxon>
        <taxon>Arachnida</taxon>
        <taxon>Acari</taxon>
        <taxon>Acariformes</taxon>
        <taxon>Sarcoptiformes</taxon>
        <taxon>Astigmata</taxon>
        <taxon>Psoroptidia</taxon>
        <taxon>Analgoidea</taxon>
        <taxon>Pyroglyphidae</taxon>
        <taxon>Dermatophagoidinae</taxon>
        <taxon>Dermatophagoides</taxon>
    </lineage>
</organism>
<evidence type="ECO:0000313" key="1">
    <source>
        <dbReference type="EMBL" id="KAH9511732.1"/>
    </source>
</evidence>
<reference evidence="1" key="1">
    <citation type="submission" date="2013-05" db="EMBL/GenBank/DDBJ databases">
        <authorList>
            <person name="Yim A.K.Y."/>
            <person name="Chan T.F."/>
            <person name="Ji K.M."/>
            <person name="Liu X.Y."/>
            <person name="Zhou J.W."/>
            <person name="Li R.Q."/>
            <person name="Yang K.Y."/>
            <person name="Li J."/>
            <person name="Li M."/>
            <person name="Law P.T.W."/>
            <person name="Wu Y.L."/>
            <person name="Cai Z.L."/>
            <person name="Qin H."/>
            <person name="Bao Y."/>
            <person name="Leung R.K.K."/>
            <person name="Ng P.K.S."/>
            <person name="Zou J."/>
            <person name="Zhong X.J."/>
            <person name="Ran P.X."/>
            <person name="Zhong N.S."/>
            <person name="Liu Z.G."/>
            <person name="Tsui S.K.W."/>
        </authorList>
    </citation>
    <scope>NUCLEOTIDE SEQUENCE</scope>
    <source>
        <strain evidence="1">Derf</strain>
        <tissue evidence="1">Whole organism</tissue>
    </source>
</reference>
<accession>A0A922L2A2</accession>
<evidence type="ECO:0000313" key="2">
    <source>
        <dbReference type="Proteomes" id="UP000790347"/>
    </source>
</evidence>
<comment type="caution">
    <text evidence="1">The sequence shown here is derived from an EMBL/GenBank/DDBJ whole genome shotgun (WGS) entry which is preliminary data.</text>
</comment>
<name>A0A922L2A2_DERFA</name>
<dbReference type="EMBL" id="ASGP02000004">
    <property type="protein sequence ID" value="KAH9511732.1"/>
    <property type="molecule type" value="Genomic_DNA"/>
</dbReference>
<dbReference type="Proteomes" id="UP000790347">
    <property type="component" value="Unassembled WGS sequence"/>
</dbReference>
<dbReference type="AlphaFoldDB" id="A0A922L2A2"/>
<gene>
    <name evidence="1" type="ORF">DERF_010171</name>
</gene>
<proteinExistence type="predicted"/>